<dbReference type="Pfam" id="PF20789">
    <property type="entry name" value="4HBT_3C"/>
    <property type="match status" value="1"/>
</dbReference>
<dbReference type="Pfam" id="PF13622">
    <property type="entry name" value="4HBT_3"/>
    <property type="match status" value="1"/>
</dbReference>
<dbReference type="InterPro" id="IPR049450">
    <property type="entry name" value="ACOT8-like_C"/>
</dbReference>
<feature type="domain" description="Acyl-CoA thioesterase-like C-terminal" evidence="3">
    <location>
        <begin position="123"/>
        <end position="254"/>
    </location>
</feature>
<comment type="caution">
    <text evidence="4">The sequence shown here is derived from an EMBL/GenBank/DDBJ whole genome shotgun (WGS) entry which is preliminary data.</text>
</comment>
<evidence type="ECO:0000313" key="4">
    <source>
        <dbReference type="EMBL" id="RDV02910.1"/>
    </source>
</evidence>
<dbReference type="EMBL" id="QRGP01000002">
    <property type="protein sequence ID" value="RDV02910.1"/>
    <property type="molecule type" value="Genomic_DNA"/>
</dbReference>
<name>A0A371B5Q6_9SPHN</name>
<proteinExistence type="predicted"/>
<protein>
    <submittedName>
        <fullName evidence="4">Thioesterase family protein</fullName>
    </submittedName>
</protein>
<evidence type="ECO:0000259" key="3">
    <source>
        <dbReference type="Pfam" id="PF20789"/>
    </source>
</evidence>
<organism evidence="4 5">
    <name type="scientific">Sphingorhabdus pulchriflava</name>
    <dbReference type="NCBI Taxonomy" id="2292257"/>
    <lineage>
        <taxon>Bacteria</taxon>
        <taxon>Pseudomonadati</taxon>
        <taxon>Pseudomonadota</taxon>
        <taxon>Alphaproteobacteria</taxon>
        <taxon>Sphingomonadales</taxon>
        <taxon>Sphingomonadaceae</taxon>
        <taxon>Sphingorhabdus</taxon>
    </lineage>
</organism>
<dbReference type="OrthoDB" id="7059210at2"/>
<evidence type="ECO:0000259" key="2">
    <source>
        <dbReference type="Pfam" id="PF13622"/>
    </source>
</evidence>
<evidence type="ECO:0000256" key="1">
    <source>
        <dbReference type="SAM" id="MobiDB-lite"/>
    </source>
</evidence>
<keyword evidence="5" id="KW-1185">Reference proteome</keyword>
<dbReference type="InterPro" id="IPR049449">
    <property type="entry name" value="TesB_ACOT8-like_N"/>
</dbReference>
<dbReference type="RefSeq" id="WP_115550014.1">
    <property type="nucleotide sequence ID" value="NZ_QRGP01000002.1"/>
</dbReference>
<gene>
    <name evidence="4" type="ORF">DXH95_13415</name>
</gene>
<dbReference type="InterPro" id="IPR042171">
    <property type="entry name" value="Acyl-CoA_hotdog"/>
</dbReference>
<dbReference type="SUPFAM" id="SSF54637">
    <property type="entry name" value="Thioesterase/thiol ester dehydrase-isomerase"/>
    <property type="match status" value="2"/>
</dbReference>
<dbReference type="InterPro" id="IPR029069">
    <property type="entry name" value="HotDog_dom_sf"/>
</dbReference>
<evidence type="ECO:0000313" key="5">
    <source>
        <dbReference type="Proteomes" id="UP000263833"/>
    </source>
</evidence>
<feature type="domain" description="Acyl-CoA thioesterase-like N-terminal HotDog" evidence="2">
    <location>
        <begin position="21"/>
        <end position="103"/>
    </location>
</feature>
<dbReference type="Proteomes" id="UP000263833">
    <property type="component" value="Unassembled WGS sequence"/>
</dbReference>
<feature type="region of interest" description="Disordered" evidence="1">
    <location>
        <begin position="116"/>
        <end position="138"/>
    </location>
</feature>
<reference evidence="5" key="1">
    <citation type="submission" date="2018-08" db="EMBL/GenBank/DDBJ databases">
        <authorList>
            <person name="Kim S.-J."/>
            <person name="Jung G.-Y."/>
        </authorList>
    </citation>
    <scope>NUCLEOTIDE SEQUENCE [LARGE SCALE GENOMIC DNA]</scope>
    <source>
        <strain evidence="5">GY_G</strain>
    </source>
</reference>
<sequence>MKLAELLAQLRPDATDQKVTIPSTWHQGRTAYGGLSSALAYQSAKLAAPDLPPLLTAQIAFSGPLSGEIEIHSKVLRRGRNSAFIKSEITVGEEVGLSCVFVFMARRESHIDYEGLPRPEFPPIPEEGKTRSGPPEFFTHNMDYPEKRLILGMDKPRLANWHRLKEREGLDPVANLICMGDALPPSTMGLMKKEGMISSINWQINLLTDAPETENGWWFLESETHHAVHGASSQYMTVWNSKGEPMMTGMQSVALFV</sequence>
<dbReference type="AlphaFoldDB" id="A0A371B5Q6"/>
<dbReference type="Gene3D" id="2.40.160.210">
    <property type="entry name" value="Acyl-CoA thioesterase, double hotdog domain"/>
    <property type="match status" value="1"/>
</dbReference>
<accession>A0A371B5Q6</accession>